<dbReference type="EMBL" id="CP056068">
    <property type="protein sequence ID" value="UKJ90449.2"/>
    <property type="molecule type" value="Genomic_DNA"/>
</dbReference>
<accession>A0A976MA25</accession>
<name>A0A976MA25_THEOR</name>
<dbReference type="Proteomes" id="UP000244803">
    <property type="component" value="Chromosome 2"/>
</dbReference>
<evidence type="ECO:0000313" key="1">
    <source>
        <dbReference type="EMBL" id="UKJ90449.2"/>
    </source>
</evidence>
<sequence>MYSLFHKLLIKTEGTPANGPLLEYYILLSNYYSLLRNTLGSVNYLVNNGTVYDTIDLGGNDLSPNYCVDRVPTLNVVREVEELLKHHGFLNAESDETYDYRNNSEPFSFDFTKNMKDNDKSGKVLSSCDGDTTLITDENFSDISLTDLDEFISIMENYNVEQ</sequence>
<gene>
    <name evidence="1" type="ORF">MACJ_001382</name>
</gene>
<organism evidence="1 2">
    <name type="scientific">Theileria orientalis</name>
    <dbReference type="NCBI Taxonomy" id="68886"/>
    <lineage>
        <taxon>Eukaryota</taxon>
        <taxon>Sar</taxon>
        <taxon>Alveolata</taxon>
        <taxon>Apicomplexa</taxon>
        <taxon>Aconoidasida</taxon>
        <taxon>Piroplasmida</taxon>
        <taxon>Theileriidae</taxon>
        <taxon>Theileria</taxon>
    </lineage>
</organism>
<proteinExistence type="predicted"/>
<reference evidence="1" key="1">
    <citation type="submission" date="2022-07" db="EMBL/GenBank/DDBJ databases">
        <title>Evaluation of T. orientalis genome assembly methods using nanopore sequencing and analysis of variation between genomes.</title>
        <authorList>
            <person name="Yam J."/>
            <person name="Micallef M.L."/>
            <person name="Liu M."/>
            <person name="Djordjevic S.P."/>
            <person name="Bogema D.R."/>
            <person name="Jenkins C."/>
        </authorList>
    </citation>
    <scope>NUCLEOTIDE SEQUENCE</scope>
    <source>
        <strain evidence="1">Fish Creek</strain>
    </source>
</reference>
<dbReference type="AlphaFoldDB" id="A0A976MA25"/>
<dbReference type="OrthoDB" id="361177at2759"/>
<evidence type="ECO:0000313" key="2">
    <source>
        <dbReference type="Proteomes" id="UP000244803"/>
    </source>
</evidence>
<protein>
    <submittedName>
        <fullName evidence="1">Uncharacterized protein</fullName>
    </submittedName>
</protein>